<sequence>MLRLLMICIAVILMTLIITQVLKPAFNGELLFPLFRSKLRRAEAKLREQEVARRIKDIEVSTLRLEIENEQLVHNVLDELIDDDQFKEKKEINE</sequence>
<reference evidence="1" key="1">
    <citation type="journal article" date="2015" name="Nature">
        <title>Complex archaea that bridge the gap between prokaryotes and eukaryotes.</title>
        <authorList>
            <person name="Spang A."/>
            <person name="Saw J.H."/>
            <person name="Jorgensen S.L."/>
            <person name="Zaremba-Niedzwiedzka K."/>
            <person name="Martijn J."/>
            <person name="Lind A.E."/>
            <person name="van Eijk R."/>
            <person name="Schleper C."/>
            <person name="Guy L."/>
            <person name="Ettema T.J."/>
        </authorList>
    </citation>
    <scope>NUCLEOTIDE SEQUENCE</scope>
</reference>
<accession>A0A0F9NWQ5</accession>
<evidence type="ECO:0000313" key="1">
    <source>
        <dbReference type="EMBL" id="KKM93270.1"/>
    </source>
</evidence>
<organism evidence="1">
    <name type="scientific">marine sediment metagenome</name>
    <dbReference type="NCBI Taxonomy" id="412755"/>
    <lineage>
        <taxon>unclassified sequences</taxon>
        <taxon>metagenomes</taxon>
        <taxon>ecological metagenomes</taxon>
    </lineage>
</organism>
<dbReference type="AlphaFoldDB" id="A0A0F9NWQ5"/>
<dbReference type="EMBL" id="LAZR01006288">
    <property type="protein sequence ID" value="KKM93270.1"/>
    <property type="molecule type" value="Genomic_DNA"/>
</dbReference>
<name>A0A0F9NWQ5_9ZZZZ</name>
<protein>
    <submittedName>
        <fullName evidence="1">Uncharacterized protein</fullName>
    </submittedName>
</protein>
<gene>
    <name evidence="1" type="ORF">LCGC14_1210070</name>
</gene>
<comment type="caution">
    <text evidence="1">The sequence shown here is derived from an EMBL/GenBank/DDBJ whole genome shotgun (WGS) entry which is preliminary data.</text>
</comment>
<proteinExistence type="predicted"/>